<evidence type="ECO:0000256" key="1">
    <source>
        <dbReference type="ARBA" id="ARBA00010638"/>
    </source>
</evidence>
<dbReference type="Gene3D" id="3.40.50.10420">
    <property type="entry name" value="NagB/RpiA/CoA transferase-like"/>
    <property type="match status" value="1"/>
</dbReference>
<dbReference type="GO" id="GO:0046872">
    <property type="term" value="F:metal ion binding"/>
    <property type="evidence" value="ECO:0007669"/>
    <property type="project" value="UniProtKB-KW"/>
</dbReference>
<dbReference type="InterPro" id="IPR037171">
    <property type="entry name" value="NagB/RpiA_transferase-like"/>
</dbReference>
<dbReference type="PANTHER" id="PTHR23407:SF1">
    <property type="entry name" value="5-FORMYLTETRAHYDROFOLATE CYCLO-LIGASE"/>
    <property type="match status" value="1"/>
</dbReference>
<keyword evidence="7" id="KW-1185">Reference proteome</keyword>
<proteinExistence type="inferred from homology"/>
<dbReference type="EMBL" id="SOEG01000034">
    <property type="protein sequence ID" value="TDX47995.1"/>
    <property type="molecule type" value="Genomic_DNA"/>
</dbReference>
<evidence type="ECO:0000256" key="2">
    <source>
        <dbReference type="ARBA" id="ARBA00022741"/>
    </source>
</evidence>
<dbReference type="InterPro" id="IPR024185">
    <property type="entry name" value="FTHF_cligase-like_sf"/>
</dbReference>
<dbReference type="GO" id="GO:0009396">
    <property type="term" value="P:folic acid-containing compound biosynthetic process"/>
    <property type="evidence" value="ECO:0007669"/>
    <property type="project" value="TreeGrafter"/>
</dbReference>
<dbReference type="PIRSF" id="PIRSF006806">
    <property type="entry name" value="FTHF_cligase"/>
    <property type="match status" value="1"/>
</dbReference>
<evidence type="ECO:0000256" key="3">
    <source>
        <dbReference type="ARBA" id="ARBA00022840"/>
    </source>
</evidence>
<dbReference type="Pfam" id="PF01812">
    <property type="entry name" value="5-FTHF_cyc-lig"/>
    <property type="match status" value="1"/>
</dbReference>
<dbReference type="AlphaFoldDB" id="A0A4R8GQC5"/>
<feature type="binding site" evidence="4">
    <location>
        <begin position="5"/>
        <end position="9"/>
    </location>
    <ligand>
        <name>ATP</name>
        <dbReference type="ChEBI" id="CHEBI:30616"/>
    </ligand>
</feature>
<dbReference type="Proteomes" id="UP000295832">
    <property type="component" value="Unassembled WGS sequence"/>
</dbReference>
<dbReference type="NCBIfam" id="TIGR02727">
    <property type="entry name" value="MTHFS_bact"/>
    <property type="match status" value="1"/>
</dbReference>
<comment type="caution">
    <text evidence="6">The sequence shown here is derived from an EMBL/GenBank/DDBJ whole genome shotgun (WGS) entry which is preliminary data.</text>
</comment>
<name>A0A4R8GQC5_9FIRM</name>
<dbReference type="PANTHER" id="PTHR23407">
    <property type="entry name" value="ATPASE INHIBITOR/5-FORMYLTETRAHYDROFOLATE CYCLO-LIGASE"/>
    <property type="match status" value="1"/>
</dbReference>
<dbReference type="GO" id="GO:0030272">
    <property type="term" value="F:5-formyltetrahydrofolate cyclo-ligase activity"/>
    <property type="evidence" value="ECO:0007669"/>
    <property type="project" value="UniProtKB-EC"/>
</dbReference>
<protein>
    <recommendedName>
        <fullName evidence="5">5-formyltetrahydrofolate cyclo-ligase</fullName>
        <ecNumber evidence="5">6.3.3.2</ecNumber>
    </recommendedName>
</protein>
<evidence type="ECO:0000313" key="6">
    <source>
        <dbReference type="EMBL" id="TDX47995.1"/>
    </source>
</evidence>
<sequence>MKISKKEQRDRILFLRKNMYNKDIEEKSIEVKNKLFALEEFDSAQSIMLYVAFRNEVRTETMIKDCLDMGKKVIVPVTDIDNRELYLSELKDYDLELTQGSYGILEPESNYIRIVDLSEVDLVVLPGLAFDKRGNRLGYGGGYYDKLLAKNSNLTKIAICFDFQIIANVVFDNHDIKMDKIISEEQVIVCSS</sequence>
<dbReference type="InterPro" id="IPR002698">
    <property type="entry name" value="FTHF_cligase"/>
</dbReference>
<keyword evidence="2 4" id="KW-0547">Nucleotide-binding</keyword>
<dbReference type="GO" id="GO:0005524">
    <property type="term" value="F:ATP binding"/>
    <property type="evidence" value="ECO:0007669"/>
    <property type="project" value="UniProtKB-KW"/>
</dbReference>
<feature type="binding site" evidence="4">
    <location>
        <begin position="136"/>
        <end position="144"/>
    </location>
    <ligand>
        <name>ATP</name>
        <dbReference type="ChEBI" id="CHEBI:30616"/>
    </ligand>
</feature>
<feature type="binding site" evidence="4">
    <location>
        <position position="51"/>
    </location>
    <ligand>
        <name>substrate</name>
    </ligand>
</feature>
<comment type="similarity">
    <text evidence="1 5">Belongs to the 5-formyltetrahydrofolate cyclo-ligase family.</text>
</comment>
<evidence type="ECO:0000256" key="4">
    <source>
        <dbReference type="PIRSR" id="PIRSR006806-1"/>
    </source>
</evidence>
<keyword evidence="6" id="KW-0436">Ligase</keyword>
<keyword evidence="5" id="KW-0479">Metal-binding</keyword>
<dbReference type="GO" id="GO:0035999">
    <property type="term" value="P:tetrahydrofolate interconversion"/>
    <property type="evidence" value="ECO:0007669"/>
    <property type="project" value="TreeGrafter"/>
</dbReference>
<reference evidence="6 7" key="1">
    <citation type="submission" date="2019-03" db="EMBL/GenBank/DDBJ databases">
        <title>Subsurface microbial communities from deep shales in Ohio and West Virginia, USA.</title>
        <authorList>
            <person name="Wrighton K."/>
        </authorList>
    </citation>
    <scope>NUCLEOTIDE SEQUENCE [LARGE SCALE GENOMIC DNA]</scope>
    <source>
        <strain evidence="6 7">MSL 6dP</strain>
    </source>
</reference>
<dbReference type="STRING" id="926561.GCA_000379025_00521"/>
<dbReference type="EC" id="6.3.3.2" evidence="5"/>
<dbReference type="SUPFAM" id="SSF100950">
    <property type="entry name" value="NagB/RpiA/CoA transferase-like"/>
    <property type="match status" value="1"/>
</dbReference>
<accession>A0A4R8GQC5</accession>
<comment type="catalytic activity">
    <reaction evidence="5">
        <text>(6S)-5-formyl-5,6,7,8-tetrahydrofolate + ATP = (6R)-5,10-methenyltetrahydrofolate + ADP + phosphate</text>
        <dbReference type="Rhea" id="RHEA:10488"/>
        <dbReference type="ChEBI" id="CHEBI:30616"/>
        <dbReference type="ChEBI" id="CHEBI:43474"/>
        <dbReference type="ChEBI" id="CHEBI:57455"/>
        <dbReference type="ChEBI" id="CHEBI:57457"/>
        <dbReference type="ChEBI" id="CHEBI:456216"/>
        <dbReference type="EC" id="6.3.3.2"/>
    </reaction>
</comment>
<comment type="cofactor">
    <cofactor evidence="5">
        <name>Mg(2+)</name>
        <dbReference type="ChEBI" id="CHEBI:18420"/>
    </cofactor>
</comment>
<evidence type="ECO:0000256" key="5">
    <source>
        <dbReference type="RuleBase" id="RU361279"/>
    </source>
</evidence>
<keyword evidence="3 4" id="KW-0067">ATP-binding</keyword>
<feature type="binding site" evidence="4">
    <location>
        <position position="56"/>
    </location>
    <ligand>
        <name>substrate</name>
    </ligand>
</feature>
<gene>
    <name evidence="6" type="ORF">C7959_1349</name>
</gene>
<evidence type="ECO:0000313" key="7">
    <source>
        <dbReference type="Proteomes" id="UP000295832"/>
    </source>
</evidence>
<dbReference type="RefSeq" id="WP_018247732.1">
    <property type="nucleotide sequence ID" value="NZ_SOEG01000034.1"/>
</dbReference>
<keyword evidence="5" id="KW-0460">Magnesium</keyword>
<organism evidence="6 7">
    <name type="scientific">Orenia marismortui</name>
    <dbReference type="NCBI Taxonomy" id="46469"/>
    <lineage>
        <taxon>Bacteria</taxon>
        <taxon>Bacillati</taxon>
        <taxon>Bacillota</taxon>
        <taxon>Clostridia</taxon>
        <taxon>Halanaerobiales</taxon>
        <taxon>Halobacteroidaceae</taxon>
        <taxon>Orenia</taxon>
    </lineage>
</organism>